<evidence type="ECO:0000256" key="4">
    <source>
        <dbReference type="ARBA" id="ARBA00022759"/>
    </source>
</evidence>
<proteinExistence type="inferred from homology"/>
<dbReference type="EMBL" id="JARGYC010000009">
    <property type="protein sequence ID" value="MDF0600090.1"/>
    <property type="molecule type" value="Genomic_DNA"/>
</dbReference>
<accession>A0AAE3NSE9</accession>
<dbReference type="AlphaFoldDB" id="A0AAE3NSE9"/>
<name>A0AAE3NSE9_9RHOB</name>
<dbReference type="InterPro" id="IPR038570">
    <property type="entry name" value="HicA_sf"/>
</dbReference>
<evidence type="ECO:0000256" key="6">
    <source>
        <dbReference type="ARBA" id="ARBA00022884"/>
    </source>
</evidence>
<evidence type="ECO:0000313" key="9">
    <source>
        <dbReference type="Proteomes" id="UP001220964"/>
    </source>
</evidence>
<reference evidence="8" key="1">
    <citation type="submission" date="2023-03" db="EMBL/GenBank/DDBJ databases">
        <title>Multiphase analysis and comparison of six strains from genera Psychromarinibacter, Lutimaribacter, and Maritimibacter, including a novel species: Psychromarinibacter sediminicola sp. nov.</title>
        <authorList>
            <person name="Wang Y.-H."/>
            <person name="Ye M.-Q."/>
            <person name="Du Z.-J."/>
        </authorList>
    </citation>
    <scope>NUCLEOTIDE SEQUENCE</scope>
    <source>
        <strain evidence="8">C21-152</strain>
    </source>
</reference>
<sequence length="64" mass="7140">MAGFYKDLVAILREAGCTFVREGRGDHEIWESPVNGRKFTVDKGCKSRHTANEALKQAGLKKAF</sequence>
<keyword evidence="2" id="KW-1277">Toxin-antitoxin system</keyword>
<dbReference type="SUPFAM" id="SSF54786">
    <property type="entry name" value="YcfA/nrd intein domain"/>
    <property type="match status" value="1"/>
</dbReference>
<keyword evidence="6" id="KW-0694">RNA-binding</keyword>
<comment type="caution">
    <text evidence="8">The sequence shown here is derived from an EMBL/GenBank/DDBJ whole genome shotgun (WGS) entry which is preliminary data.</text>
</comment>
<dbReference type="Proteomes" id="UP001220964">
    <property type="component" value="Unassembled WGS sequence"/>
</dbReference>
<keyword evidence="7" id="KW-0346">Stress response</keyword>
<keyword evidence="9" id="KW-1185">Reference proteome</keyword>
<dbReference type="Pfam" id="PF07927">
    <property type="entry name" value="HicA_toxin"/>
    <property type="match status" value="1"/>
</dbReference>
<evidence type="ECO:0000256" key="7">
    <source>
        <dbReference type="ARBA" id="ARBA00023016"/>
    </source>
</evidence>
<evidence type="ECO:0000256" key="3">
    <source>
        <dbReference type="ARBA" id="ARBA00022722"/>
    </source>
</evidence>
<keyword evidence="4" id="KW-0255">Endonuclease</keyword>
<dbReference type="GO" id="GO:0003729">
    <property type="term" value="F:mRNA binding"/>
    <property type="evidence" value="ECO:0007669"/>
    <property type="project" value="InterPro"/>
</dbReference>
<evidence type="ECO:0000256" key="5">
    <source>
        <dbReference type="ARBA" id="ARBA00022801"/>
    </source>
</evidence>
<comment type="similarity">
    <text evidence="1">Belongs to the HicA mRNA interferase family.</text>
</comment>
<dbReference type="Gene3D" id="3.30.920.30">
    <property type="entry name" value="Hypothetical protein"/>
    <property type="match status" value="1"/>
</dbReference>
<gene>
    <name evidence="8" type="ORF">P1J78_05045</name>
</gene>
<keyword evidence="5" id="KW-0378">Hydrolase</keyword>
<dbReference type="GO" id="GO:0016787">
    <property type="term" value="F:hydrolase activity"/>
    <property type="evidence" value="ECO:0007669"/>
    <property type="project" value="UniProtKB-KW"/>
</dbReference>
<evidence type="ECO:0000256" key="1">
    <source>
        <dbReference type="ARBA" id="ARBA00006620"/>
    </source>
</evidence>
<dbReference type="InterPro" id="IPR012933">
    <property type="entry name" value="HicA_mRNA_interferase"/>
</dbReference>
<organism evidence="8 9">
    <name type="scientific">Psychromarinibacter sediminicola</name>
    <dbReference type="NCBI Taxonomy" id="3033385"/>
    <lineage>
        <taxon>Bacteria</taxon>
        <taxon>Pseudomonadati</taxon>
        <taxon>Pseudomonadota</taxon>
        <taxon>Alphaproteobacteria</taxon>
        <taxon>Rhodobacterales</taxon>
        <taxon>Paracoccaceae</taxon>
        <taxon>Psychromarinibacter</taxon>
    </lineage>
</organism>
<dbReference type="RefSeq" id="WP_275566235.1">
    <property type="nucleotide sequence ID" value="NZ_JARGYC010000009.1"/>
</dbReference>
<evidence type="ECO:0000256" key="2">
    <source>
        <dbReference type="ARBA" id="ARBA00022649"/>
    </source>
</evidence>
<keyword evidence="3" id="KW-0540">Nuclease</keyword>
<evidence type="ECO:0000313" key="8">
    <source>
        <dbReference type="EMBL" id="MDF0600090.1"/>
    </source>
</evidence>
<dbReference type="GO" id="GO:0004519">
    <property type="term" value="F:endonuclease activity"/>
    <property type="evidence" value="ECO:0007669"/>
    <property type="project" value="UniProtKB-KW"/>
</dbReference>
<protein>
    <submittedName>
        <fullName evidence="8">Type II toxin-antitoxin system HicA family toxin</fullName>
    </submittedName>
</protein>